<dbReference type="GO" id="GO:0016987">
    <property type="term" value="F:sigma factor activity"/>
    <property type="evidence" value="ECO:0007669"/>
    <property type="project" value="UniProtKB-KW"/>
</dbReference>
<reference evidence="9" key="1">
    <citation type="submission" date="2018-12" db="EMBL/GenBank/DDBJ databases">
        <title>Novel natural products biosynthetic potential of the class Ktedonobacteria.</title>
        <authorList>
            <person name="Zheng Y."/>
            <person name="Saitou A."/>
            <person name="Wang C.M."/>
            <person name="Toyoda A."/>
            <person name="Minakuchi Y."/>
            <person name="Sekiguchi Y."/>
            <person name="Ueda K."/>
            <person name="Takano H."/>
            <person name="Sakai Y."/>
            <person name="Yokota A."/>
            <person name="Yabe S."/>
        </authorList>
    </citation>
    <scope>NUCLEOTIDE SEQUENCE</scope>
    <source>
        <strain evidence="9">A3-2</strain>
    </source>
</reference>
<feature type="domain" description="RNA polymerase sigma factor 70 region 4 type 2" evidence="8">
    <location>
        <begin position="222"/>
        <end position="273"/>
    </location>
</feature>
<keyword evidence="2" id="KW-0805">Transcription regulation</keyword>
<evidence type="ECO:0000256" key="3">
    <source>
        <dbReference type="ARBA" id="ARBA00023082"/>
    </source>
</evidence>
<dbReference type="Gene3D" id="1.10.1740.10">
    <property type="match status" value="1"/>
</dbReference>
<keyword evidence="5" id="KW-0804">Transcription</keyword>
<evidence type="ECO:0000256" key="2">
    <source>
        <dbReference type="ARBA" id="ARBA00023015"/>
    </source>
</evidence>
<dbReference type="Gene3D" id="1.10.10.10">
    <property type="entry name" value="Winged helix-like DNA-binding domain superfamily/Winged helix DNA-binding domain"/>
    <property type="match status" value="1"/>
</dbReference>
<feature type="region of interest" description="Disordered" evidence="6">
    <location>
        <begin position="15"/>
        <end position="42"/>
    </location>
</feature>
<dbReference type="InterPro" id="IPR013325">
    <property type="entry name" value="RNA_pol_sigma_r2"/>
</dbReference>
<organism evidence="9">
    <name type="scientific">Thermogemmatispora argillosa</name>
    <dbReference type="NCBI Taxonomy" id="2045280"/>
    <lineage>
        <taxon>Bacteria</taxon>
        <taxon>Bacillati</taxon>
        <taxon>Chloroflexota</taxon>
        <taxon>Ktedonobacteria</taxon>
        <taxon>Thermogemmatisporales</taxon>
        <taxon>Thermogemmatisporaceae</taxon>
        <taxon>Thermogemmatispora</taxon>
    </lineage>
</organism>
<gene>
    <name evidence="9" type="ORF">KTA_36030</name>
</gene>
<evidence type="ECO:0000256" key="5">
    <source>
        <dbReference type="ARBA" id="ARBA00023163"/>
    </source>
</evidence>
<dbReference type="SUPFAM" id="SSF88946">
    <property type="entry name" value="Sigma2 domain of RNA polymerase sigma factors"/>
    <property type="match status" value="1"/>
</dbReference>
<keyword evidence="4" id="KW-0238">DNA-binding</keyword>
<feature type="domain" description="RNA polymerase sigma-70 region 2" evidence="7">
    <location>
        <begin position="85"/>
        <end position="153"/>
    </location>
</feature>
<dbReference type="GO" id="GO:0006352">
    <property type="term" value="P:DNA-templated transcription initiation"/>
    <property type="evidence" value="ECO:0007669"/>
    <property type="project" value="InterPro"/>
</dbReference>
<dbReference type="InterPro" id="IPR039425">
    <property type="entry name" value="RNA_pol_sigma-70-like"/>
</dbReference>
<accession>A0A455T7K3</accession>
<dbReference type="InterPro" id="IPR013324">
    <property type="entry name" value="RNA_pol_sigma_r3/r4-like"/>
</dbReference>
<evidence type="ECO:0000313" key="9">
    <source>
        <dbReference type="EMBL" id="BBH95404.1"/>
    </source>
</evidence>
<dbReference type="GO" id="GO:0003677">
    <property type="term" value="F:DNA binding"/>
    <property type="evidence" value="ECO:0007669"/>
    <property type="project" value="UniProtKB-KW"/>
</dbReference>
<dbReference type="EMBL" id="AP019377">
    <property type="protein sequence ID" value="BBH95404.1"/>
    <property type="molecule type" value="Genomic_DNA"/>
</dbReference>
<dbReference type="AlphaFoldDB" id="A0A455T7K3"/>
<dbReference type="InterPro" id="IPR036388">
    <property type="entry name" value="WH-like_DNA-bd_sf"/>
</dbReference>
<evidence type="ECO:0000256" key="1">
    <source>
        <dbReference type="ARBA" id="ARBA00010641"/>
    </source>
</evidence>
<dbReference type="NCBIfam" id="TIGR02937">
    <property type="entry name" value="sigma70-ECF"/>
    <property type="match status" value="1"/>
</dbReference>
<name>A0A455T7K3_9CHLR</name>
<evidence type="ECO:0000256" key="6">
    <source>
        <dbReference type="SAM" id="MobiDB-lite"/>
    </source>
</evidence>
<dbReference type="Pfam" id="PF08281">
    <property type="entry name" value="Sigma70_r4_2"/>
    <property type="match status" value="1"/>
</dbReference>
<evidence type="ECO:0000259" key="8">
    <source>
        <dbReference type="Pfam" id="PF08281"/>
    </source>
</evidence>
<comment type="similarity">
    <text evidence="1">Belongs to the sigma-70 factor family. ECF subfamily.</text>
</comment>
<dbReference type="InterPro" id="IPR014284">
    <property type="entry name" value="RNA_pol_sigma-70_dom"/>
</dbReference>
<evidence type="ECO:0000256" key="4">
    <source>
        <dbReference type="ARBA" id="ARBA00023125"/>
    </source>
</evidence>
<protein>
    <recommendedName>
        <fullName evidence="10">RNA polymerase sigma factor</fullName>
    </recommendedName>
</protein>
<feature type="region of interest" description="Disordered" evidence="6">
    <location>
        <begin position="177"/>
        <end position="197"/>
    </location>
</feature>
<dbReference type="Pfam" id="PF04542">
    <property type="entry name" value="Sigma70_r2"/>
    <property type="match status" value="1"/>
</dbReference>
<dbReference type="InterPro" id="IPR007627">
    <property type="entry name" value="RNA_pol_sigma70_r2"/>
</dbReference>
<dbReference type="InterPro" id="IPR013249">
    <property type="entry name" value="RNA_pol_sigma70_r4_t2"/>
</dbReference>
<dbReference type="PANTHER" id="PTHR43133">
    <property type="entry name" value="RNA POLYMERASE ECF-TYPE SIGMA FACTO"/>
    <property type="match status" value="1"/>
</dbReference>
<evidence type="ECO:0008006" key="10">
    <source>
        <dbReference type="Google" id="ProtNLM"/>
    </source>
</evidence>
<dbReference type="PANTHER" id="PTHR43133:SF8">
    <property type="entry name" value="RNA POLYMERASE SIGMA FACTOR HI_1459-RELATED"/>
    <property type="match status" value="1"/>
</dbReference>
<sequence>MDTSIRLYTTNGGWRSTLDASRGNQPEMALPEEEQAAQLDPAGEDIETAEPAGEADIPAQSLPLQAATTSQGEARSVDVADFEAIFQRYQTPITNFIYHMIGNREQAYDLAQDVFVKAYRALLAGTVVRPGALSSWLYHIAENTAIDALRRRRLISWLPLSLFNDDRGIGAGVLSETGSATGDGFPGSGEDGSEGRPGAATMLYERGSYDGGRFESRVAEHEVVERVMRQLPPKYAVCLWLYEYHGFSCAEIAEMLNISPSAVKMRLMRARERFITLYRQEVGEE</sequence>
<evidence type="ECO:0000259" key="7">
    <source>
        <dbReference type="Pfam" id="PF04542"/>
    </source>
</evidence>
<dbReference type="CDD" id="cd06171">
    <property type="entry name" value="Sigma70_r4"/>
    <property type="match status" value="1"/>
</dbReference>
<feature type="compositionally biased region" description="Polar residues" evidence="6">
    <location>
        <begin position="15"/>
        <end position="24"/>
    </location>
</feature>
<dbReference type="SUPFAM" id="SSF88659">
    <property type="entry name" value="Sigma3 and sigma4 domains of RNA polymerase sigma factors"/>
    <property type="match status" value="1"/>
</dbReference>
<proteinExistence type="inferred from homology"/>
<keyword evidence="3" id="KW-0731">Sigma factor</keyword>